<dbReference type="GO" id="GO:0005524">
    <property type="term" value="F:ATP binding"/>
    <property type="evidence" value="ECO:0007669"/>
    <property type="project" value="UniProtKB-KW"/>
</dbReference>
<comment type="caution">
    <text evidence="5">The sequence shown here is derived from an EMBL/GenBank/DDBJ whole genome shotgun (WGS) entry which is preliminary data.</text>
</comment>
<keyword evidence="6" id="KW-1185">Reference proteome</keyword>
<dbReference type="GO" id="GO:0006355">
    <property type="term" value="P:regulation of DNA-templated transcription"/>
    <property type="evidence" value="ECO:0007669"/>
    <property type="project" value="InterPro"/>
</dbReference>
<dbReference type="PANTHER" id="PTHR16305:SF35">
    <property type="entry name" value="TRANSCRIPTIONAL ACTIVATOR DOMAIN"/>
    <property type="match status" value="1"/>
</dbReference>
<keyword evidence="1" id="KW-0547">Nucleotide-binding</keyword>
<dbReference type="InterPro" id="IPR041664">
    <property type="entry name" value="AAA_16"/>
</dbReference>
<feature type="region of interest" description="Disordered" evidence="3">
    <location>
        <begin position="915"/>
        <end position="934"/>
    </location>
</feature>
<dbReference type="Gene3D" id="1.10.10.10">
    <property type="entry name" value="Winged helix-like DNA-binding domain superfamily/Winged helix DNA-binding domain"/>
    <property type="match status" value="1"/>
</dbReference>
<accession>A0A502EFS8</accession>
<dbReference type="AlphaFoldDB" id="A0A502EFS8"/>
<evidence type="ECO:0000256" key="2">
    <source>
        <dbReference type="ARBA" id="ARBA00022840"/>
    </source>
</evidence>
<organism evidence="5 6">
    <name type="scientific">Mycolicibacterium hodleri</name>
    <dbReference type="NCBI Taxonomy" id="49897"/>
    <lineage>
        <taxon>Bacteria</taxon>
        <taxon>Bacillati</taxon>
        <taxon>Actinomycetota</taxon>
        <taxon>Actinomycetes</taxon>
        <taxon>Mycobacteriales</taxon>
        <taxon>Mycobacteriaceae</taxon>
        <taxon>Mycolicibacterium</taxon>
    </lineage>
</organism>
<feature type="domain" description="HTH luxR-type" evidence="4">
    <location>
        <begin position="856"/>
        <end position="921"/>
    </location>
</feature>
<gene>
    <name evidence="5" type="ORF">EAH80_07285</name>
</gene>
<dbReference type="SUPFAM" id="SSF46894">
    <property type="entry name" value="C-terminal effector domain of the bipartite response regulators"/>
    <property type="match status" value="1"/>
</dbReference>
<dbReference type="SUPFAM" id="SSF48452">
    <property type="entry name" value="TPR-like"/>
    <property type="match status" value="1"/>
</dbReference>
<evidence type="ECO:0000256" key="3">
    <source>
        <dbReference type="SAM" id="MobiDB-lite"/>
    </source>
</evidence>
<dbReference type="RefSeq" id="WP_140689170.1">
    <property type="nucleotide sequence ID" value="NZ_RCZG01000002.1"/>
</dbReference>
<dbReference type="GO" id="GO:0004016">
    <property type="term" value="F:adenylate cyclase activity"/>
    <property type="evidence" value="ECO:0007669"/>
    <property type="project" value="TreeGrafter"/>
</dbReference>
<dbReference type="GO" id="GO:0005737">
    <property type="term" value="C:cytoplasm"/>
    <property type="evidence" value="ECO:0007669"/>
    <property type="project" value="TreeGrafter"/>
</dbReference>
<dbReference type="OrthoDB" id="3796539at2"/>
<dbReference type="InterPro" id="IPR016032">
    <property type="entry name" value="Sig_transdc_resp-reg_C-effctor"/>
</dbReference>
<keyword evidence="2" id="KW-0067">ATP-binding</keyword>
<dbReference type="Pfam" id="PF00196">
    <property type="entry name" value="GerE"/>
    <property type="match status" value="1"/>
</dbReference>
<dbReference type="SUPFAM" id="SSF52540">
    <property type="entry name" value="P-loop containing nucleoside triphosphate hydrolases"/>
    <property type="match status" value="1"/>
</dbReference>
<dbReference type="Gene3D" id="1.25.40.10">
    <property type="entry name" value="Tetratricopeptide repeat domain"/>
    <property type="match status" value="1"/>
</dbReference>
<reference evidence="5 6" key="1">
    <citation type="journal article" date="2019" name="Environ. Microbiol.">
        <title>Species interactions and distinct microbial communities in high Arctic permafrost affected cryosols are associated with the CH4 and CO2 gas fluxes.</title>
        <authorList>
            <person name="Altshuler I."/>
            <person name="Hamel J."/>
            <person name="Turney S."/>
            <person name="Magnuson E."/>
            <person name="Levesque R."/>
            <person name="Greer C."/>
            <person name="Whyte L.G."/>
        </authorList>
    </citation>
    <scope>NUCLEOTIDE SEQUENCE [LARGE SCALE GENOMIC DNA]</scope>
    <source>
        <strain evidence="5 6">S5.20</strain>
    </source>
</reference>
<evidence type="ECO:0000259" key="4">
    <source>
        <dbReference type="PROSITE" id="PS50043"/>
    </source>
</evidence>
<dbReference type="PANTHER" id="PTHR16305">
    <property type="entry name" value="TESTICULAR SOLUBLE ADENYLYL CYCLASE"/>
    <property type="match status" value="1"/>
</dbReference>
<evidence type="ECO:0000256" key="1">
    <source>
        <dbReference type="ARBA" id="ARBA00022741"/>
    </source>
</evidence>
<sequence length="934" mass="99864">MTEQRAEPVSREPEAAAVAALLKAAASEPAGLVITGEAGIGKTTQWLSGHQEARALGFRVLSARGDPSEVRLSFAALADLLDDVEPGVIEQLPPVQRGALNRVLLRGNDGPAMDEQAAAVAFRSVAEHLSSESPVLIAIDDLQWLDTASKAVVRFATRRLSGPVGVFITVRTSDSDVTDSGSWLQLHHPDAVTRVRMAPLSVGGLHQLVSNRLGRVLPRPKMMRIFELSGGNPMYALELARAVADGRGIDRQLPDTLAALVRARVQGVDAETAGLLLAAACTPEATVESVAAVTHTSIPRVVELLESGDAARIVSITGDRIRFSHPLLASGVYTGAGPARRRDMHRRLAEYVDVPELRARHLASAAVSGDDATLNALDAAAAVTRDKGAPAAAAELLELAIGLGGDTPVRRILAAKHHFEAGSITTARRHLEGTADLLPPGVLRGVAVMLQGAVDGYDGSFTAAVEALTEGVGQVSDHPKLRLQGLMLLAPAVGITGRMSESVELARQAMRSADDIGDPGLRSQARAVYLNISVLFGMDVDRAVLQEALSWQGDADPISSNMRADAIAALIDAWVGELDRAEPGMRRVKQQVAERGSEIDALWVDNHLTMIQLWAGRYDQAALTADEQDRRADQLGGHHARLIATTCRAAVAAYTGQIAQARSAATIAIQLAHDTGGLYLAAYPTTSLGLLEVSLGDYGAALEVLEPLLKSFEPQHGMEIATGGWLPDAVEALAGLGRIDEAESLVKVLHDNGTRMNRRWMLAASARGRALCLAARGDLAEAEQAAADAMEHHALLPMPFERARTQLLLGQLQRRRRRRQDATATLSAALKTFETIGAPLWADRARGDLARLNRTERRSRSNLSPAEQRVAQRAADGLSNKEIAAEQFLAIKTVETTLSSVYRKLGIRSRAQLHARLDGDDFRENPDSRSARTQ</sequence>
<dbReference type="InterPro" id="IPR036388">
    <property type="entry name" value="WH-like_DNA-bd_sf"/>
</dbReference>
<dbReference type="SMART" id="SM00421">
    <property type="entry name" value="HTH_LUXR"/>
    <property type="match status" value="1"/>
</dbReference>
<protein>
    <submittedName>
        <fullName evidence="5">LuxR family transcriptional regulator</fullName>
    </submittedName>
</protein>
<dbReference type="Proteomes" id="UP000320095">
    <property type="component" value="Unassembled WGS sequence"/>
</dbReference>
<dbReference type="GO" id="GO:0003677">
    <property type="term" value="F:DNA binding"/>
    <property type="evidence" value="ECO:0007669"/>
    <property type="project" value="InterPro"/>
</dbReference>
<dbReference type="EMBL" id="RCZG01000002">
    <property type="protein sequence ID" value="TPG35842.1"/>
    <property type="molecule type" value="Genomic_DNA"/>
</dbReference>
<dbReference type="InterPro" id="IPR011990">
    <property type="entry name" value="TPR-like_helical_dom_sf"/>
</dbReference>
<proteinExistence type="predicted"/>
<dbReference type="PROSITE" id="PS50043">
    <property type="entry name" value="HTH_LUXR_2"/>
    <property type="match status" value="1"/>
</dbReference>
<name>A0A502EFS8_9MYCO</name>
<dbReference type="InterPro" id="IPR027417">
    <property type="entry name" value="P-loop_NTPase"/>
</dbReference>
<dbReference type="Pfam" id="PF13191">
    <property type="entry name" value="AAA_16"/>
    <property type="match status" value="1"/>
</dbReference>
<evidence type="ECO:0000313" key="5">
    <source>
        <dbReference type="EMBL" id="TPG35842.1"/>
    </source>
</evidence>
<evidence type="ECO:0000313" key="6">
    <source>
        <dbReference type="Proteomes" id="UP000320095"/>
    </source>
</evidence>
<dbReference type="PRINTS" id="PR00038">
    <property type="entry name" value="HTHLUXR"/>
</dbReference>
<dbReference type="CDD" id="cd06170">
    <property type="entry name" value="LuxR_C_like"/>
    <property type="match status" value="1"/>
</dbReference>
<dbReference type="InterPro" id="IPR000792">
    <property type="entry name" value="Tscrpt_reg_LuxR_C"/>
</dbReference>